<dbReference type="Pfam" id="PF22624">
    <property type="entry name" value="AASDHPPT_N"/>
    <property type="match status" value="1"/>
</dbReference>
<accession>A0A3R5WLE9</accession>
<dbReference type="AlphaFoldDB" id="A0A3R5WLE9"/>
<dbReference type="Pfam" id="PF01648">
    <property type="entry name" value="ACPS"/>
    <property type="match status" value="1"/>
</dbReference>
<proteinExistence type="inferred from homology"/>
<keyword evidence="2" id="KW-0808">Transferase</keyword>
<feature type="domain" description="4'-phosphopantetheinyl transferase" evidence="3">
    <location>
        <begin position="136"/>
        <end position="214"/>
    </location>
</feature>
<dbReference type="Gene3D" id="3.90.470.20">
    <property type="entry name" value="4'-phosphopantetheinyl transferase domain"/>
    <property type="match status" value="3"/>
</dbReference>
<evidence type="ECO:0000259" key="4">
    <source>
        <dbReference type="Pfam" id="PF22624"/>
    </source>
</evidence>
<evidence type="ECO:0000256" key="1">
    <source>
        <dbReference type="ARBA" id="ARBA00010990"/>
    </source>
</evidence>
<comment type="similarity">
    <text evidence="1">Belongs to the P-Pant transferase superfamily. Gsp/Sfp/HetI/AcpT family.</text>
</comment>
<dbReference type="OrthoDB" id="9808281at2"/>
<dbReference type="GO" id="GO:0005829">
    <property type="term" value="C:cytosol"/>
    <property type="evidence" value="ECO:0007669"/>
    <property type="project" value="TreeGrafter"/>
</dbReference>
<dbReference type="GO" id="GO:0000287">
    <property type="term" value="F:magnesium ion binding"/>
    <property type="evidence" value="ECO:0007669"/>
    <property type="project" value="InterPro"/>
</dbReference>
<sequence>MGHSMDYLLYVMDTRALEDDAEFERWLEMVSEYRRRKVLRLRRREDRNASLAAGCLLSYALKQYAGIDERNIVYIKNKSGKPFIIENYDEQYDLGRNAPGVDRMCASAYRNDNTDIQFSISHTEGCVAVVVGGNVCGIDVEHIRRIPDSIVNRMYSKEDAERIADIEDESEKADIYSTCVWTRREAFGKMTGTGLLMSDPDQKKVMDDGYMAERNAVLTNYEIGQYPSGKLFIINCKESVKAQFVVAVCSEKGASIADLHVIDSHKLEI</sequence>
<dbReference type="SUPFAM" id="SSF56214">
    <property type="entry name" value="4'-phosphopantetheinyl transferase"/>
    <property type="match status" value="2"/>
</dbReference>
<evidence type="ECO:0000313" key="6">
    <source>
        <dbReference type="Proteomes" id="UP000283295"/>
    </source>
</evidence>
<dbReference type="Proteomes" id="UP000283295">
    <property type="component" value="Unassembled WGS sequence"/>
</dbReference>
<name>A0A3R5WLE9_9FIRM</name>
<dbReference type="PANTHER" id="PTHR12215">
    <property type="entry name" value="PHOSPHOPANTETHEINE TRANSFERASE"/>
    <property type="match status" value="1"/>
</dbReference>
<evidence type="ECO:0000313" key="5">
    <source>
        <dbReference type="EMBL" id="RGS42827.1"/>
    </source>
</evidence>
<gene>
    <name evidence="5" type="ORF">DWX94_07515</name>
</gene>
<dbReference type="InterPro" id="IPR050559">
    <property type="entry name" value="P-Pant_transferase_sf"/>
</dbReference>
<dbReference type="InterPro" id="IPR037143">
    <property type="entry name" value="4-PPantetheinyl_Trfase_dom_sf"/>
</dbReference>
<feature type="domain" description="4'-phosphopantetheinyl transferase N-terminal" evidence="4">
    <location>
        <begin position="21"/>
        <end position="90"/>
    </location>
</feature>
<dbReference type="InterPro" id="IPR055066">
    <property type="entry name" value="AASDHPPT_N"/>
</dbReference>
<dbReference type="GO" id="GO:0019878">
    <property type="term" value="P:lysine biosynthetic process via aminoadipic acid"/>
    <property type="evidence" value="ECO:0007669"/>
    <property type="project" value="TreeGrafter"/>
</dbReference>
<protein>
    <submittedName>
        <fullName evidence="5">Uncharacterized protein</fullName>
    </submittedName>
</protein>
<dbReference type="PANTHER" id="PTHR12215:SF10">
    <property type="entry name" value="L-AMINOADIPATE-SEMIALDEHYDE DEHYDROGENASE-PHOSPHOPANTETHEINYL TRANSFERASE"/>
    <property type="match status" value="1"/>
</dbReference>
<comment type="caution">
    <text evidence="5">The sequence shown here is derived from an EMBL/GenBank/DDBJ whole genome shotgun (WGS) entry which is preliminary data.</text>
</comment>
<evidence type="ECO:0000259" key="3">
    <source>
        <dbReference type="Pfam" id="PF01648"/>
    </source>
</evidence>
<dbReference type="EMBL" id="QRVK01000015">
    <property type="protein sequence ID" value="RGS42827.1"/>
    <property type="molecule type" value="Genomic_DNA"/>
</dbReference>
<organism evidence="5 6">
    <name type="scientific">Coprococcus eutactus</name>
    <dbReference type="NCBI Taxonomy" id="33043"/>
    <lineage>
        <taxon>Bacteria</taxon>
        <taxon>Bacillati</taxon>
        <taxon>Bacillota</taxon>
        <taxon>Clostridia</taxon>
        <taxon>Lachnospirales</taxon>
        <taxon>Lachnospiraceae</taxon>
        <taxon>Coprococcus</taxon>
    </lineage>
</organism>
<reference evidence="5 6" key="1">
    <citation type="submission" date="2018-08" db="EMBL/GenBank/DDBJ databases">
        <title>A genome reference for cultivated species of the human gut microbiota.</title>
        <authorList>
            <person name="Zou Y."/>
            <person name="Xue W."/>
            <person name="Luo G."/>
        </authorList>
    </citation>
    <scope>NUCLEOTIDE SEQUENCE [LARGE SCALE GENOMIC DNA]</scope>
    <source>
        <strain evidence="5 6">AF22-21</strain>
    </source>
</reference>
<dbReference type="InterPro" id="IPR008278">
    <property type="entry name" value="4-PPantetheinyl_Trfase_dom"/>
</dbReference>
<evidence type="ECO:0000256" key="2">
    <source>
        <dbReference type="ARBA" id="ARBA00022679"/>
    </source>
</evidence>
<dbReference type="GO" id="GO:0008897">
    <property type="term" value="F:holo-[acyl-carrier-protein] synthase activity"/>
    <property type="evidence" value="ECO:0007669"/>
    <property type="project" value="InterPro"/>
</dbReference>